<reference evidence="3" key="2">
    <citation type="journal article" date="2024" name="Plant">
        <title>Genomic evolution and insights into agronomic trait innovations of Sesamum species.</title>
        <authorList>
            <person name="Miao H."/>
            <person name="Wang L."/>
            <person name="Qu L."/>
            <person name="Liu H."/>
            <person name="Sun Y."/>
            <person name="Le M."/>
            <person name="Wang Q."/>
            <person name="Wei S."/>
            <person name="Zheng Y."/>
            <person name="Lin W."/>
            <person name="Duan Y."/>
            <person name="Cao H."/>
            <person name="Xiong S."/>
            <person name="Wang X."/>
            <person name="Wei L."/>
            <person name="Li C."/>
            <person name="Ma Q."/>
            <person name="Ju M."/>
            <person name="Zhao R."/>
            <person name="Li G."/>
            <person name="Mu C."/>
            <person name="Tian Q."/>
            <person name="Mei H."/>
            <person name="Zhang T."/>
            <person name="Gao T."/>
            <person name="Zhang H."/>
        </authorList>
    </citation>
    <scope>NUCLEOTIDE SEQUENCE</scope>
    <source>
        <strain evidence="3">K16</strain>
    </source>
</reference>
<accession>A0AAE1WBF5</accession>
<evidence type="ECO:0000313" key="3">
    <source>
        <dbReference type="EMBL" id="KAK4390203.1"/>
    </source>
</evidence>
<dbReference type="InterPro" id="IPR036691">
    <property type="entry name" value="Endo/exonu/phosph_ase_sf"/>
</dbReference>
<name>A0AAE1WBF5_9LAMI</name>
<feature type="domain" description="DUF4283" evidence="2">
    <location>
        <begin position="38"/>
        <end position="109"/>
    </location>
</feature>
<comment type="caution">
    <text evidence="3">The sequence shown here is derived from an EMBL/GenBank/DDBJ whole genome shotgun (WGS) entry which is preliminary data.</text>
</comment>
<feature type="region of interest" description="Disordered" evidence="1">
    <location>
        <begin position="327"/>
        <end position="346"/>
    </location>
</feature>
<feature type="region of interest" description="Disordered" evidence="1">
    <location>
        <begin position="212"/>
        <end position="245"/>
    </location>
</feature>
<evidence type="ECO:0000313" key="4">
    <source>
        <dbReference type="Proteomes" id="UP001289374"/>
    </source>
</evidence>
<gene>
    <name evidence="3" type="ORF">Sango_2083600</name>
</gene>
<dbReference type="PANTHER" id="PTHR35218">
    <property type="entry name" value="RNASE H DOMAIN-CONTAINING PROTEIN"/>
    <property type="match status" value="1"/>
</dbReference>
<proteinExistence type="predicted"/>
<dbReference type="Gene3D" id="3.60.10.10">
    <property type="entry name" value="Endonuclease/exonuclease/phosphatase"/>
    <property type="match status" value="1"/>
</dbReference>
<dbReference type="Pfam" id="PF14111">
    <property type="entry name" value="DUF4283"/>
    <property type="match status" value="1"/>
</dbReference>
<keyword evidence="4" id="KW-1185">Reference proteome</keyword>
<organism evidence="3 4">
    <name type="scientific">Sesamum angolense</name>
    <dbReference type="NCBI Taxonomy" id="2727404"/>
    <lineage>
        <taxon>Eukaryota</taxon>
        <taxon>Viridiplantae</taxon>
        <taxon>Streptophyta</taxon>
        <taxon>Embryophyta</taxon>
        <taxon>Tracheophyta</taxon>
        <taxon>Spermatophyta</taxon>
        <taxon>Magnoliopsida</taxon>
        <taxon>eudicotyledons</taxon>
        <taxon>Gunneridae</taxon>
        <taxon>Pentapetalae</taxon>
        <taxon>asterids</taxon>
        <taxon>lamiids</taxon>
        <taxon>Lamiales</taxon>
        <taxon>Pedaliaceae</taxon>
        <taxon>Sesamum</taxon>
    </lineage>
</organism>
<dbReference type="EMBL" id="JACGWL010000012">
    <property type="protein sequence ID" value="KAK4390203.1"/>
    <property type="molecule type" value="Genomic_DNA"/>
</dbReference>
<dbReference type="Proteomes" id="UP001289374">
    <property type="component" value="Unassembled WGS sequence"/>
</dbReference>
<reference evidence="3" key="1">
    <citation type="submission" date="2020-06" db="EMBL/GenBank/DDBJ databases">
        <authorList>
            <person name="Li T."/>
            <person name="Hu X."/>
            <person name="Zhang T."/>
            <person name="Song X."/>
            <person name="Zhang H."/>
            <person name="Dai N."/>
            <person name="Sheng W."/>
            <person name="Hou X."/>
            <person name="Wei L."/>
        </authorList>
    </citation>
    <scope>NUCLEOTIDE SEQUENCE</scope>
    <source>
        <strain evidence="3">K16</strain>
        <tissue evidence="3">Leaf</tissue>
    </source>
</reference>
<dbReference type="SUPFAM" id="SSF56219">
    <property type="entry name" value="DNase I-like"/>
    <property type="match status" value="1"/>
</dbReference>
<dbReference type="AlphaFoldDB" id="A0AAE1WBF5"/>
<dbReference type="PANTHER" id="PTHR35218:SF9">
    <property type="entry name" value="ENDONUCLEASE_EXONUCLEASE_PHOSPHATASE DOMAIN-CONTAINING PROTEIN"/>
    <property type="match status" value="1"/>
</dbReference>
<dbReference type="InterPro" id="IPR025558">
    <property type="entry name" value="DUF4283"/>
</dbReference>
<evidence type="ECO:0000256" key="1">
    <source>
        <dbReference type="SAM" id="MobiDB-lite"/>
    </source>
</evidence>
<evidence type="ECO:0000259" key="2">
    <source>
        <dbReference type="Pfam" id="PF14111"/>
    </source>
</evidence>
<protein>
    <recommendedName>
        <fullName evidence="2">DUF4283 domain-containing protein</fullName>
    </recommendedName>
</protein>
<sequence length="515" mass="57283">MDSEFGRLGYALSLTEEEEVGLVCPTGLWHAEPLARGFFIVGRLLSSKSFHPEALHTTLRAAFNPVKGMDFKMIKDGRFLLKFFHVIDRDRVLDRCPWAFDKNLLVFAPVEASNDPNLIELNHCDFHIHIHGLPLGKMTKEVASFIGNGLGKVQRGYSTTSRSIHIILYSISTTPSIPHITILEDFHDPGEHTPYGNWLRATASLNYRGRNGGLATQDLGQSSRHPTFVSRSSLQSQDNQPTPCREETHTPILLALVTDLNLVPIPLADTLSLDYPNPQAPTIVPTLNIHLPHLSPSHSLYTASPPQDSASDPLPVIPTKTPCALKKGTYRKWGPTKPVPPGPIQPISKKRHLVDENFDEDFVTQGPSKLCRTTKPLLEVTNLEGGLRGSPAGCHESASLELSRGKSGGLALLWPKQVNVLLQSFSQHHIDVSVQFVDSPFWWRFTGLYGEPDTGQREITWNHLSRLHDQSRRAWLCAGDFNKILDQFEKFGGHPDQRGKFESLGRLSSNASLLI</sequence>
<feature type="compositionally biased region" description="Polar residues" evidence="1">
    <location>
        <begin position="218"/>
        <end position="242"/>
    </location>
</feature>